<evidence type="ECO:0000259" key="4">
    <source>
        <dbReference type="PROSITE" id="PS50102"/>
    </source>
</evidence>
<dbReference type="GO" id="GO:0003729">
    <property type="term" value="F:mRNA binding"/>
    <property type="evidence" value="ECO:0007669"/>
    <property type="project" value="TreeGrafter"/>
</dbReference>
<dbReference type="PANTHER" id="PTHR19965">
    <property type="entry name" value="RNA AND EXPORT FACTOR BINDING PROTEIN"/>
    <property type="match status" value="1"/>
</dbReference>
<feature type="compositionally biased region" description="Gly residues" evidence="3">
    <location>
        <begin position="285"/>
        <end position="296"/>
    </location>
</feature>
<comment type="caution">
    <text evidence="5">The sequence shown here is derived from an EMBL/GenBank/DDBJ whole genome shotgun (WGS) entry which is preliminary data.</text>
</comment>
<gene>
    <name evidence="5" type="ORF">SmJEL517_g05982</name>
</gene>
<sequence>MASMDLDMSLDEIMAGNKKPSGRGRGGSRGRGRGSSNNNYNNRNDNNNGFKRGGGGKMTIDNGRFHTSRKTPYPRRGGNNSNHRHTPAGNVDGNWRHDLFSNAAGGDGDDNDMDDGAATTSITTGHGGRRFDMIVSGNLPPAPQQRKRNNDKADYGEYPGPSVQVTNIHWNVSEQDLLELCQFKNPGCEVVDLKLHYDNAGRSEGIADVTFASNEDADICVQEWNGLAIDDQYLECKLNNPPPNRPVAQRLGIQGRLGPSKGGKGSQANDKNSNILSRLGPRVSGRGGGGGRGAGRGGKKHADEAFAAGFSSRTVLNYGDAAHPPHG</sequence>
<dbReference type="InterPro" id="IPR035979">
    <property type="entry name" value="RBD_domain_sf"/>
</dbReference>
<dbReference type="RefSeq" id="XP_031022119.1">
    <property type="nucleotide sequence ID" value="XM_031171908.1"/>
</dbReference>
<dbReference type="Pfam" id="PF00076">
    <property type="entry name" value="RRM_1"/>
    <property type="match status" value="1"/>
</dbReference>
<dbReference type="Gene3D" id="3.30.70.330">
    <property type="match status" value="1"/>
</dbReference>
<feature type="domain" description="RRM" evidence="4">
    <location>
        <begin position="161"/>
        <end position="241"/>
    </location>
</feature>
<keyword evidence="6" id="KW-1185">Reference proteome</keyword>
<feature type="region of interest" description="Disordered" evidence="3">
    <location>
        <begin position="240"/>
        <end position="306"/>
    </location>
</feature>
<feature type="compositionally biased region" description="Basic residues" evidence="3">
    <location>
        <begin position="20"/>
        <end position="32"/>
    </location>
</feature>
<feature type="compositionally biased region" description="Polar residues" evidence="3">
    <location>
        <begin position="266"/>
        <end position="276"/>
    </location>
</feature>
<evidence type="ECO:0000256" key="3">
    <source>
        <dbReference type="SAM" id="MobiDB-lite"/>
    </source>
</evidence>
<name>A0A507BSV3_9FUNG</name>
<dbReference type="InterPro" id="IPR012677">
    <property type="entry name" value="Nucleotide-bd_a/b_plait_sf"/>
</dbReference>
<feature type="region of interest" description="Disordered" evidence="3">
    <location>
        <begin position="1"/>
        <end position="95"/>
    </location>
</feature>
<dbReference type="AlphaFoldDB" id="A0A507BSV3"/>
<dbReference type="InterPro" id="IPR051229">
    <property type="entry name" value="ALYREF_mRNA_export"/>
</dbReference>
<organism evidence="5 6">
    <name type="scientific">Synchytrium microbalum</name>
    <dbReference type="NCBI Taxonomy" id="1806994"/>
    <lineage>
        <taxon>Eukaryota</taxon>
        <taxon>Fungi</taxon>
        <taxon>Fungi incertae sedis</taxon>
        <taxon>Chytridiomycota</taxon>
        <taxon>Chytridiomycota incertae sedis</taxon>
        <taxon>Chytridiomycetes</taxon>
        <taxon>Synchytriales</taxon>
        <taxon>Synchytriaceae</taxon>
        <taxon>Synchytrium</taxon>
    </lineage>
</organism>
<dbReference type="SMART" id="SM00360">
    <property type="entry name" value="RRM"/>
    <property type="match status" value="1"/>
</dbReference>
<dbReference type="PROSITE" id="PS50102">
    <property type="entry name" value="RRM"/>
    <property type="match status" value="1"/>
</dbReference>
<dbReference type="GeneID" id="42007205"/>
<dbReference type="PANTHER" id="PTHR19965:SF82">
    <property type="entry name" value="THO COMPLEX SUBUNIT 4"/>
    <property type="match status" value="1"/>
</dbReference>
<dbReference type="STRING" id="1806994.A0A507BSV3"/>
<dbReference type="Proteomes" id="UP000319731">
    <property type="component" value="Unassembled WGS sequence"/>
</dbReference>
<dbReference type="OrthoDB" id="346839at2759"/>
<keyword evidence="1 2" id="KW-0694">RNA-binding</keyword>
<dbReference type="SUPFAM" id="SSF54928">
    <property type="entry name" value="RNA-binding domain, RBD"/>
    <property type="match status" value="1"/>
</dbReference>
<dbReference type="InterPro" id="IPR000504">
    <property type="entry name" value="RRM_dom"/>
</dbReference>
<evidence type="ECO:0000313" key="5">
    <source>
        <dbReference type="EMBL" id="TPX30458.1"/>
    </source>
</evidence>
<feature type="compositionally biased region" description="Low complexity" evidence="3">
    <location>
        <begin position="34"/>
        <end position="50"/>
    </location>
</feature>
<accession>A0A507BSV3</accession>
<dbReference type="GO" id="GO:0006406">
    <property type="term" value="P:mRNA export from nucleus"/>
    <property type="evidence" value="ECO:0007669"/>
    <property type="project" value="TreeGrafter"/>
</dbReference>
<proteinExistence type="predicted"/>
<protein>
    <recommendedName>
        <fullName evidence="4">RRM domain-containing protein</fullName>
    </recommendedName>
</protein>
<dbReference type="GO" id="GO:0005634">
    <property type="term" value="C:nucleus"/>
    <property type="evidence" value="ECO:0007669"/>
    <property type="project" value="TreeGrafter"/>
</dbReference>
<evidence type="ECO:0000256" key="1">
    <source>
        <dbReference type="ARBA" id="ARBA00022884"/>
    </source>
</evidence>
<evidence type="ECO:0000313" key="6">
    <source>
        <dbReference type="Proteomes" id="UP000319731"/>
    </source>
</evidence>
<dbReference type="EMBL" id="QEAO01000069">
    <property type="protein sequence ID" value="TPX30458.1"/>
    <property type="molecule type" value="Genomic_DNA"/>
</dbReference>
<reference evidence="5 6" key="1">
    <citation type="journal article" date="2019" name="Sci. Rep.">
        <title>Comparative genomics of chytrid fungi reveal insights into the obligate biotrophic and pathogenic lifestyle of Synchytrium endobioticum.</title>
        <authorList>
            <person name="van de Vossenberg B.T.L.H."/>
            <person name="Warris S."/>
            <person name="Nguyen H.D.T."/>
            <person name="van Gent-Pelzer M.P.E."/>
            <person name="Joly D.L."/>
            <person name="van de Geest H.C."/>
            <person name="Bonants P.J.M."/>
            <person name="Smith D.S."/>
            <person name="Levesque C.A."/>
            <person name="van der Lee T.A.J."/>
        </authorList>
    </citation>
    <scope>NUCLEOTIDE SEQUENCE [LARGE SCALE GENOMIC DNA]</scope>
    <source>
        <strain evidence="5 6">JEL517</strain>
    </source>
</reference>
<evidence type="ECO:0000256" key="2">
    <source>
        <dbReference type="PROSITE-ProRule" id="PRU00176"/>
    </source>
</evidence>